<reference evidence="1 2" key="1">
    <citation type="journal article" date="2014" name="FEMS Microbiol. Lett.">
        <title>Genome sequencing analysis reveals virulence-related gene content of Ochrobactrum intermedium strain 229E, a urease-positive strain isolated from the human gastric niche.</title>
        <authorList>
            <person name="Kulkarni G.J."/>
            <person name="Shetty S."/>
            <person name="Dharne M.S."/>
            <person name="Shouche Y.S."/>
        </authorList>
    </citation>
    <scope>NUCLEOTIDE SEQUENCE [LARGE SCALE GENOMIC DNA]</scope>
    <source>
        <strain evidence="1 2">229E</strain>
    </source>
</reference>
<dbReference type="Proteomes" id="UP000016842">
    <property type="component" value="Unassembled WGS sequence"/>
</dbReference>
<accession>U4VCJ9</accession>
<comment type="caution">
    <text evidence="1">The sequence shown here is derived from an EMBL/GenBank/DDBJ whole genome shotgun (WGS) entry which is preliminary data.</text>
</comment>
<gene>
    <name evidence="1" type="ORF">Q644_04755</name>
</gene>
<name>U4VCJ9_9HYPH</name>
<evidence type="ECO:0000313" key="2">
    <source>
        <dbReference type="Proteomes" id="UP000016842"/>
    </source>
</evidence>
<protein>
    <submittedName>
        <fullName evidence="1">Uncharacterized protein</fullName>
    </submittedName>
</protein>
<sequence>MRHWLRPGRCTIEIGLQGVTHGVHPALHISLRINGAIMLGVQQFLLAAEQFFPASLMFALFSILKSTERGSRLQEFRRIGQKRAASRTFPPLSVPLHHRSVPIAPCLLIQINIHHGK</sequence>
<proteinExistence type="predicted"/>
<dbReference type="EMBL" id="ASXJ01000320">
    <property type="protein sequence ID" value="ERM00477.1"/>
    <property type="molecule type" value="Genomic_DNA"/>
</dbReference>
<evidence type="ECO:0000313" key="1">
    <source>
        <dbReference type="EMBL" id="ERM00477.1"/>
    </source>
</evidence>
<dbReference type="AlphaFoldDB" id="U4VCJ9"/>
<organism evidence="1 2">
    <name type="scientific">Brucella intermedia 229E</name>
    <dbReference type="NCBI Taxonomy" id="1337887"/>
    <lineage>
        <taxon>Bacteria</taxon>
        <taxon>Pseudomonadati</taxon>
        <taxon>Pseudomonadota</taxon>
        <taxon>Alphaproteobacteria</taxon>
        <taxon>Hyphomicrobiales</taxon>
        <taxon>Brucellaceae</taxon>
        <taxon>Brucella/Ochrobactrum group</taxon>
        <taxon>Brucella</taxon>
    </lineage>
</organism>